<gene>
    <name evidence="3" type="ORF">TCIL3000_0_40090</name>
</gene>
<comment type="caution">
    <text evidence="3">The sequence shown here is derived from an EMBL/GenBank/DDBJ whole genome shotgun (WGS) entry which is preliminary data.</text>
</comment>
<feature type="domain" description="PSP1 C-terminal" evidence="2">
    <location>
        <begin position="318"/>
        <end position="404"/>
    </location>
</feature>
<keyword evidence="1" id="KW-1133">Transmembrane helix</keyword>
<dbReference type="PANTHER" id="PTHR43830">
    <property type="entry name" value="PROTEIN PSP1"/>
    <property type="match status" value="1"/>
</dbReference>
<reference evidence="3 4" key="2">
    <citation type="journal article" date="2012" name="Proc. Natl. Acad. Sci. U.S.A.">
        <title>Antigenic diversity is generated by distinct evolutionary mechanisms in African trypanosome species.</title>
        <authorList>
            <person name="Jackson A.P."/>
            <person name="Berry A."/>
            <person name="Aslett M."/>
            <person name="Allison H.C."/>
            <person name="Burton P."/>
            <person name="Vavrova-Anderson J."/>
            <person name="Brown R."/>
            <person name="Browne H."/>
            <person name="Corton N."/>
            <person name="Hauser H."/>
            <person name="Gamble J."/>
            <person name="Gilderthorp R."/>
            <person name="Marcello L."/>
            <person name="McQuillan J."/>
            <person name="Otto T.D."/>
            <person name="Quail M.A."/>
            <person name="Sanders M.J."/>
            <person name="van Tonder A."/>
            <person name="Ginger M.L."/>
            <person name="Field M.C."/>
            <person name="Barry J.D."/>
            <person name="Hertz-Fowler C."/>
            <person name="Berriman M."/>
        </authorList>
    </citation>
    <scope>NUCLEOTIDE SEQUENCE [LARGE SCALE GENOMIC DNA]</scope>
    <source>
        <strain evidence="3 4">IL3000</strain>
    </source>
</reference>
<evidence type="ECO:0000313" key="4">
    <source>
        <dbReference type="Proteomes" id="UP000000702"/>
    </source>
</evidence>
<feature type="transmembrane region" description="Helical" evidence="1">
    <location>
        <begin position="20"/>
        <end position="38"/>
    </location>
</feature>
<dbReference type="EMBL" id="CAEQ01001071">
    <property type="protein sequence ID" value="CCD13240.1"/>
    <property type="molecule type" value="Genomic_DNA"/>
</dbReference>
<sequence length="410" mass="46845">MVVMHEGTRGMNNLPSYFEKIVLTLLILLSFCVMLALVDRFRFFSSHRAGAVPLVRRYRVGEFEGWGILTIVSHYFLFLLLLFKLSRGCVRPTFPIMTGSLIRDIEETRRFVEEWYLLCIMRLRNARTAVDRHFNCLENLLNESVSSPRHDDNKFVDSLMVTPSRPTATVEDKSHCTPSMASPPVSRATLNYDRLLDEVDAVARIGSNISQDVLSIWQGGGVGDDVLGELSHKRPTPELIPEDKRNCPPPTNSASPCQVVVMFKRMRILQFESPTYVAPGEYVVVGGDRGEDIGLVTQSWVLDERDSNGEKKWAEGVGRVLRVASTLEISQLQGVQTELEDRAVEVAQKKVEEHGLPMCIVDAEYQFDRKKLTFYYRSHQRLDFRVLVRDLYKTFRARIWMEPDTPPQLS</sequence>
<protein>
    <submittedName>
        <fullName evidence="3">WGS project CAEQ00000000 data, annotated contig 1646</fullName>
    </submittedName>
</protein>
<dbReference type="Pfam" id="PF04468">
    <property type="entry name" value="PSP1"/>
    <property type="match status" value="1"/>
</dbReference>
<dbReference type="VEuPathDB" id="TriTrypDB:TcIL3000_0_40090"/>
<dbReference type="PANTHER" id="PTHR43830:SF3">
    <property type="entry name" value="PROTEIN PSP1"/>
    <property type="match status" value="1"/>
</dbReference>
<keyword evidence="1" id="KW-0472">Membrane</keyword>
<dbReference type="NCBIfam" id="NF041131">
    <property type="entry name" value="RicT_YaaT_fam"/>
    <property type="match status" value="1"/>
</dbReference>
<evidence type="ECO:0000259" key="2">
    <source>
        <dbReference type="PROSITE" id="PS51411"/>
    </source>
</evidence>
<evidence type="ECO:0000313" key="3">
    <source>
        <dbReference type="EMBL" id="CCD13240.1"/>
    </source>
</evidence>
<name>F9W7R8_TRYCI</name>
<dbReference type="Proteomes" id="UP000000702">
    <property type="component" value="Unassembled WGS sequence"/>
</dbReference>
<reference evidence="4" key="1">
    <citation type="submission" date="2011-07" db="EMBL/GenBank/DDBJ databases">
        <title>Divergent evolution of antigenic variation in African trypanosomes.</title>
        <authorList>
            <person name="Jackson A.P."/>
            <person name="Berry A."/>
            <person name="Allison H.C."/>
            <person name="Burton P."/>
            <person name="Anderson J."/>
            <person name="Aslett M."/>
            <person name="Brown R."/>
            <person name="Corton N."/>
            <person name="Harris D."/>
            <person name="Hauser H."/>
            <person name="Gamble J."/>
            <person name="Gilderthorp R."/>
            <person name="McQuillan J."/>
            <person name="Quail M.A."/>
            <person name="Sanders M."/>
            <person name="Van Tonder A."/>
            <person name="Ginger M.L."/>
            <person name="Donelson J.E."/>
            <person name="Field M.C."/>
            <person name="Barry J.D."/>
            <person name="Berriman M."/>
            <person name="Hertz-Fowler C."/>
        </authorList>
    </citation>
    <scope>NUCLEOTIDE SEQUENCE [LARGE SCALE GENOMIC DNA]</scope>
    <source>
        <strain evidence="4">IL3000</strain>
    </source>
</reference>
<dbReference type="InterPro" id="IPR047767">
    <property type="entry name" value="PSP1-like"/>
</dbReference>
<evidence type="ECO:0000256" key="1">
    <source>
        <dbReference type="SAM" id="Phobius"/>
    </source>
</evidence>
<proteinExistence type="predicted"/>
<keyword evidence="1" id="KW-0812">Transmembrane</keyword>
<dbReference type="InterPro" id="IPR007557">
    <property type="entry name" value="PSP1_C"/>
</dbReference>
<feature type="transmembrane region" description="Helical" evidence="1">
    <location>
        <begin position="66"/>
        <end position="85"/>
    </location>
</feature>
<dbReference type="OMA" id="CANGETM"/>
<organism evidence="3 4">
    <name type="scientific">Trypanosoma congolense (strain IL3000)</name>
    <dbReference type="NCBI Taxonomy" id="1068625"/>
    <lineage>
        <taxon>Eukaryota</taxon>
        <taxon>Discoba</taxon>
        <taxon>Euglenozoa</taxon>
        <taxon>Kinetoplastea</taxon>
        <taxon>Metakinetoplastina</taxon>
        <taxon>Trypanosomatida</taxon>
        <taxon>Trypanosomatidae</taxon>
        <taxon>Trypanosoma</taxon>
        <taxon>Nannomonas</taxon>
    </lineage>
</organism>
<dbReference type="AlphaFoldDB" id="F9W7R8"/>
<keyword evidence="4" id="KW-1185">Reference proteome</keyword>
<dbReference type="PROSITE" id="PS51411">
    <property type="entry name" value="PSP1_C"/>
    <property type="match status" value="1"/>
</dbReference>
<accession>F9W7R8</accession>
<dbReference type="GO" id="GO:0005737">
    <property type="term" value="C:cytoplasm"/>
    <property type="evidence" value="ECO:0007669"/>
    <property type="project" value="TreeGrafter"/>
</dbReference>